<gene>
    <name evidence="2" type="ORF">G7B40_030875</name>
</gene>
<name>A0AAP5ICD1_9CYAN</name>
<comment type="caution">
    <text evidence="2">The sequence shown here is derived from an EMBL/GenBank/DDBJ whole genome shotgun (WGS) entry which is preliminary data.</text>
</comment>
<evidence type="ECO:0000256" key="1">
    <source>
        <dbReference type="SAM" id="Coils"/>
    </source>
</evidence>
<dbReference type="EMBL" id="JAALHA020000021">
    <property type="protein sequence ID" value="MDR9898928.1"/>
    <property type="molecule type" value="Genomic_DNA"/>
</dbReference>
<keyword evidence="1" id="KW-0175">Coiled coil</keyword>
<accession>A0AAP5ICD1</accession>
<proteinExistence type="predicted"/>
<evidence type="ECO:0000313" key="3">
    <source>
        <dbReference type="Proteomes" id="UP000667802"/>
    </source>
</evidence>
<protein>
    <submittedName>
        <fullName evidence="2">Uncharacterized protein</fullName>
    </submittedName>
</protein>
<evidence type="ECO:0000313" key="2">
    <source>
        <dbReference type="EMBL" id="MDR9898928.1"/>
    </source>
</evidence>
<keyword evidence="3" id="KW-1185">Reference proteome</keyword>
<dbReference type="AlphaFoldDB" id="A0AAP5ICD1"/>
<feature type="coiled-coil region" evidence="1">
    <location>
        <begin position="128"/>
        <end position="158"/>
    </location>
</feature>
<sequence>MAENKQQPLTDEKLQELKDLYQPDDYDVLRPGEPHRPSFSAKVLKATYSRVRSLVFKEAAGAAEIPGLNFGLALYDTYEWGMEIYHLYREEKKILAALKEKEKIEALFKKSDKIAFYKKMESERATASRRLEKNIKSINDEEEQIQRLGARLSLKKDKYSIDHPHERNFVQTSFAAEKDMIKSKLERVKNRSFEERISKTHDNPLAQRTLQKNLNVAEQRAINFEKNKFVGSAEDKHHYLLTYAVKKLGKEHFDPVMHPERITRLHQYSALRLYSDGYAKHEIKSALSNDVFIKNMEGASQHIEELTSDSRIPYKSLNNIQDWRIKNGVSLLDRRTPAEYNLAQEMVKREEQLLSFHRGEIKFAEAKAAKDKYIEDFKKGIDQKLSTTDEYRVELGRNHDLGIFNNVDDNISIKLKLAGHREDEIIKALNEASPHASTKDYGQLKFIEARRFLITPQGREMTETINQLKAKHPHLENETRLNRLNLHTQENPNISYYRENNVRHFDKTVDYLHPEERGR</sequence>
<dbReference type="Proteomes" id="UP000667802">
    <property type="component" value="Unassembled WGS sequence"/>
</dbReference>
<dbReference type="RefSeq" id="WP_208344507.1">
    <property type="nucleotide sequence ID" value="NZ_CAWQFN010000509.1"/>
</dbReference>
<reference evidence="3" key="1">
    <citation type="journal article" date="2021" name="Science">
        <title>Hunting the eagle killer: A cyanobacterial neurotoxin causes vacuolar myelinopathy.</title>
        <authorList>
            <person name="Breinlinger S."/>
            <person name="Phillips T.J."/>
            <person name="Haram B.N."/>
            <person name="Mares J."/>
            <person name="Martinez Yerena J.A."/>
            <person name="Hrouzek P."/>
            <person name="Sobotka R."/>
            <person name="Henderson W.M."/>
            <person name="Schmieder P."/>
            <person name="Williams S.M."/>
            <person name="Lauderdale J.D."/>
            <person name="Wilde H.D."/>
            <person name="Gerrin W."/>
            <person name="Kust A."/>
            <person name="Washington J.W."/>
            <person name="Wagner C."/>
            <person name="Geier B."/>
            <person name="Liebeke M."/>
            <person name="Enke H."/>
            <person name="Niedermeyer T.H.J."/>
            <person name="Wilde S.B."/>
        </authorList>
    </citation>
    <scope>NUCLEOTIDE SEQUENCE [LARGE SCALE GENOMIC DNA]</scope>
    <source>
        <strain evidence="3">Thurmond2011</strain>
    </source>
</reference>
<organism evidence="2 3">
    <name type="scientific">Aetokthonos hydrillicola Thurmond2011</name>
    <dbReference type="NCBI Taxonomy" id="2712845"/>
    <lineage>
        <taxon>Bacteria</taxon>
        <taxon>Bacillati</taxon>
        <taxon>Cyanobacteriota</taxon>
        <taxon>Cyanophyceae</taxon>
        <taxon>Nostocales</taxon>
        <taxon>Hapalosiphonaceae</taxon>
        <taxon>Aetokthonos</taxon>
    </lineage>
</organism>